<evidence type="ECO:0000259" key="8">
    <source>
        <dbReference type="Pfam" id="PF09335"/>
    </source>
</evidence>
<evidence type="ECO:0000256" key="1">
    <source>
        <dbReference type="ARBA" id="ARBA00004651"/>
    </source>
</evidence>
<evidence type="ECO:0000256" key="3">
    <source>
        <dbReference type="ARBA" id="ARBA00022475"/>
    </source>
</evidence>
<evidence type="ECO:0000256" key="6">
    <source>
        <dbReference type="ARBA" id="ARBA00023136"/>
    </source>
</evidence>
<feature type="transmembrane region" description="Helical" evidence="7">
    <location>
        <begin position="16"/>
        <end position="35"/>
    </location>
</feature>
<feature type="domain" description="VTT" evidence="8">
    <location>
        <begin position="36"/>
        <end position="160"/>
    </location>
</feature>
<keyword evidence="6 7" id="KW-0472">Membrane</keyword>
<dbReference type="Proteomes" id="UP000076947">
    <property type="component" value="Unassembled WGS sequence"/>
</dbReference>
<evidence type="ECO:0000256" key="4">
    <source>
        <dbReference type="ARBA" id="ARBA00022692"/>
    </source>
</evidence>
<keyword evidence="4 7" id="KW-0812">Transmembrane</keyword>
<name>A0A177IDC0_9CORY</name>
<organism evidence="9 10">
    <name type="scientific">Corynebacterium stationis</name>
    <dbReference type="NCBI Taxonomy" id="1705"/>
    <lineage>
        <taxon>Bacteria</taxon>
        <taxon>Bacillati</taxon>
        <taxon>Actinomycetota</taxon>
        <taxon>Actinomycetes</taxon>
        <taxon>Mycobacteriales</taxon>
        <taxon>Corynebacteriaceae</taxon>
        <taxon>Corynebacterium</taxon>
    </lineage>
</organism>
<evidence type="ECO:0000313" key="9">
    <source>
        <dbReference type="EMBL" id="OAH26636.1"/>
    </source>
</evidence>
<gene>
    <name evidence="9" type="ORF">AYJ05_04140</name>
</gene>
<dbReference type="RefSeq" id="WP_066840107.1">
    <property type="nucleotide sequence ID" value="NZ_LSTQ01000023.1"/>
</dbReference>
<evidence type="ECO:0000313" key="10">
    <source>
        <dbReference type="Proteomes" id="UP000076947"/>
    </source>
</evidence>
<dbReference type="AlphaFoldDB" id="A0A177IDC0"/>
<feature type="transmembrane region" description="Helical" evidence="7">
    <location>
        <begin position="109"/>
        <end position="129"/>
    </location>
</feature>
<accession>A0A177IDC0</accession>
<feature type="transmembrane region" description="Helical" evidence="7">
    <location>
        <begin position="171"/>
        <end position="188"/>
    </location>
</feature>
<comment type="similarity">
    <text evidence="2 7">Belongs to the DedA family.</text>
</comment>
<dbReference type="GO" id="GO:0005886">
    <property type="term" value="C:plasma membrane"/>
    <property type="evidence" value="ECO:0007669"/>
    <property type="project" value="UniProtKB-SubCell"/>
</dbReference>
<keyword evidence="3 7" id="KW-1003">Cell membrane</keyword>
<comment type="subcellular location">
    <subcellularLocation>
        <location evidence="1 7">Cell membrane</location>
        <topology evidence="1 7">Multi-pass membrane protein</topology>
    </subcellularLocation>
</comment>
<dbReference type="PANTHER" id="PTHR30353">
    <property type="entry name" value="INNER MEMBRANE PROTEIN DEDA-RELATED"/>
    <property type="match status" value="1"/>
</dbReference>
<evidence type="ECO:0000256" key="7">
    <source>
        <dbReference type="RuleBase" id="RU367016"/>
    </source>
</evidence>
<dbReference type="Pfam" id="PF09335">
    <property type="entry name" value="VTT_dom"/>
    <property type="match status" value="1"/>
</dbReference>
<evidence type="ECO:0000256" key="2">
    <source>
        <dbReference type="ARBA" id="ARBA00010792"/>
    </source>
</evidence>
<reference evidence="10" key="1">
    <citation type="submission" date="2016-02" db="EMBL/GenBank/DDBJ databases">
        <authorList>
            <person name="Kaur G."/>
            <person name="Nair G.R."/>
            <person name="Mayilraj S."/>
        </authorList>
    </citation>
    <scope>NUCLEOTIDE SEQUENCE [LARGE SCALE GENOMIC DNA]</scope>
    <source>
        <strain evidence="10">GA-15</strain>
    </source>
</reference>
<evidence type="ECO:0000256" key="5">
    <source>
        <dbReference type="ARBA" id="ARBA00022989"/>
    </source>
</evidence>
<dbReference type="EMBL" id="LSTQ01000023">
    <property type="protein sequence ID" value="OAH26636.1"/>
    <property type="molecule type" value="Genomic_DNA"/>
</dbReference>
<dbReference type="OrthoDB" id="9813426at2"/>
<dbReference type="InterPro" id="IPR032816">
    <property type="entry name" value="VTT_dom"/>
</dbReference>
<comment type="caution">
    <text evidence="9">The sequence shown here is derived from an EMBL/GenBank/DDBJ whole genome shotgun (WGS) entry which is preliminary data.</text>
</comment>
<keyword evidence="10" id="KW-1185">Reference proteome</keyword>
<feature type="transmembrane region" description="Helical" evidence="7">
    <location>
        <begin position="56"/>
        <end position="78"/>
    </location>
</feature>
<proteinExistence type="inferred from homology"/>
<keyword evidence="5 7" id="KW-1133">Transmembrane helix</keyword>
<sequence>MVDTLTMWIESLMSTAWVYPVIGALIFGDSFIPVLPSEIPLNLVGAWSGARGEPNIGVMFIVAVMCAVVGDNLCFLLGTRLMPYVNRIRRGSKTYGALVWVKRNMRRNAGAAIIIARFIPSARLLLTILLGSVRFPWPMFFIFDTLGVILWAAQALAIGYLGGVIFSGSPLFAMLLSVVLATVLGFLVQRTQNKIMDALDVRRGYAEAHN</sequence>
<protein>
    <recommendedName>
        <fullName evidence="8">VTT domain-containing protein</fullName>
    </recommendedName>
</protein>
<dbReference type="InterPro" id="IPR032818">
    <property type="entry name" value="DedA-like"/>
</dbReference>
<dbReference type="PANTHER" id="PTHR30353:SF0">
    <property type="entry name" value="TRANSMEMBRANE PROTEIN"/>
    <property type="match status" value="1"/>
</dbReference>